<proteinExistence type="predicted"/>
<sequence length="86" mass="10361">VKRSHFNAEHCIILLFDIHWICKVYNFRHPKLPHFLYTAPNCSLRNEQNFGDILYRATDRVFAVFTRFFCSNLHAVNRAPNFRNYN</sequence>
<protein>
    <submittedName>
        <fullName evidence="1">Uncharacterized protein</fullName>
    </submittedName>
</protein>
<accession>A0A381N790</accession>
<reference evidence="1" key="1">
    <citation type="submission" date="2018-05" db="EMBL/GenBank/DDBJ databases">
        <authorList>
            <person name="Lanie J.A."/>
            <person name="Ng W.-L."/>
            <person name="Kazmierczak K.M."/>
            <person name="Andrzejewski T.M."/>
            <person name="Davidsen T.M."/>
            <person name="Wayne K.J."/>
            <person name="Tettelin H."/>
            <person name="Glass J.I."/>
            <person name="Rusch D."/>
            <person name="Podicherti R."/>
            <person name="Tsui H.-C.T."/>
            <person name="Winkler M.E."/>
        </authorList>
    </citation>
    <scope>NUCLEOTIDE SEQUENCE</scope>
</reference>
<gene>
    <name evidence="1" type="ORF">METZ01_LOCUS3364</name>
</gene>
<name>A0A381N790_9ZZZZ</name>
<dbReference type="AlphaFoldDB" id="A0A381N790"/>
<dbReference type="EMBL" id="UINC01000174">
    <property type="protein sequence ID" value="SUZ50510.1"/>
    <property type="molecule type" value="Genomic_DNA"/>
</dbReference>
<feature type="non-terminal residue" evidence="1">
    <location>
        <position position="1"/>
    </location>
</feature>
<organism evidence="1">
    <name type="scientific">marine metagenome</name>
    <dbReference type="NCBI Taxonomy" id="408172"/>
    <lineage>
        <taxon>unclassified sequences</taxon>
        <taxon>metagenomes</taxon>
        <taxon>ecological metagenomes</taxon>
    </lineage>
</organism>
<evidence type="ECO:0000313" key="1">
    <source>
        <dbReference type="EMBL" id="SUZ50510.1"/>
    </source>
</evidence>